<dbReference type="Gene3D" id="3.40.50.720">
    <property type="entry name" value="NAD(P)-binding Rossmann-like Domain"/>
    <property type="match status" value="1"/>
</dbReference>
<evidence type="ECO:0000259" key="3">
    <source>
        <dbReference type="Pfam" id="PF01370"/>
    </source>
</evidence>
<organism evidence="4 5">
    <name type="scientific">Pyricularia oryzae</name>
    <name type="common">Rice blast fungus</name>
    <name type="synonym">Magnaporthe oryzae</name>
    <dbReference type="NCBI Taxonomy" id="318829"/>
    <lineage>
        <taxon>Eukaryota</taxon>
        <taxon>Fungi</taxon>
        <taxon>Dikarya</taxon>
        <taxon>Ascomycota</taxon>
        <taxon>Pezizomycotina</taxon>
        <taxon>Sordariomycetes</taxon>
        <taxon>Sordariomycetidae</taxon>
        <taxon>Magnaporthales</taxon>
        <taxon>Pyriculariaceae</taxon>
        <taxon>Pyricularia</taxon>
    </lineage>
</organism>
<comment type="similarity">
    <text evidence="2">Belongs to the NAD(P)-dependent epimerase/dehydratase family. Dihydroflavonol-4-reductase subfamily.</text>
</comment>
<dbReference type="Proteomes" id="UP000294847">
    <property type="component" value="Chromosome 1"/>
</dbReference>
<protein>
    <recommendedName>
        <fullName evidence="3">NAD-dependent epimerase/dehydratase domain-containing protein</fullName>
    </recommendedName>
</protein>
<dbReference type="PANTHER" id="PTHR10366:SF564">
    <property type="entry name" value="STEROL-4-ALPHA-CARBOXYLATE 3-DEHYDROGENASE, DECARBOXYLATING"/>
    <property type="match status" value="1"/>
</dbReference>
<accession>A0A4P7MTY9</accession>
<dbReference type="EMBL" id="CP034204">
    <property type="protein sequence ID" value="QBZ53613.1"/>
    <property type="molecule type" value="Genomic_DNA"/>
</dbReference>
<dbReference type="InterPro" id="IPR001509">
    <property type="entry name" value="Epimerase_deHydtase"/>
</dbReference>
<evidence type="ECO:0000313" key="4">
    <source>
        <dbReference type="EMBL" id="QBZ53613.1"/>
    </source>
</evidence>
<dbReference type="InterPro" id="IPR036291">
    <property type="entry name" value="NAD(P)-bd_dom_sf"/>
</dbReference>
<evidence type="ECO:0000256" key="2">
    <source>
        <dbReference type="ARBA" id="ARBA00023445"/>
    </source>
</evidence>
<dbReference type="AlphaFoldDB" id="A0A4P7MTY9"/>
<evidence type="ECO:0000313" key="5">
    <source>
        <dbReference type="Proteomes" id="UP000294847"/>
    </source>
</evidence>
<proteinExistence type="inferred from homology"/>
<evidence type="ECO:0000256" key="1">
    <source>
        <dbReference type="ARBA" id="ARBA00023002"/>
    </source>
</evidence>
<feature type="domain" description="NAD-dependent epimerase/dehydratase" evidence="3">
    <location>
        <begin position="10"/>
        <end position="251"/>
    </location>
</feature>
<gene>
    <name evidence="4" type="ORF">PoMZ_09301</name>
</gene>
<sequence>MDPRSREVHLVTGGNGYIGLHVVTALLSKGFIVHTTVRSNKFKKVAALYALRDRHQPGRLQIFHADLLRPGSFTKAMKGCTVVHHIASPFLLPEDIKDGETQCIIPAVEGARNVLASVNETYSVKRVVFMSSVGAIYGDSRDVIEYMDGTLTEEYWNETSTSHHYPFHYSKVLAEREAWMISKEQSRWDMVVICPGLALGPSLSQDGSDSGSVVLMNRIFGGQLFFGAPNLHLPVVDVREVATAHVQAADLPWASGRYILAATETRSLGDIARICRSQKGASRLIPTHKVPDFLLRICAPWIRLSQYWLSRNLGVGFSLDNSRSYKDLGIDYRPLEETIADHFVVWKEAKLARR</sequence>
<dbReference type="InterPro" id="IPR050425">
    <property type="entry name" value="NAD(P)_dehydrat-like"/>
</dbReference>
<dbReference type="GO" id="GO:0016616">
    <property type="term" value="F:oxidoreductase activity, acting on the CH-OH group of donors, NAD or NADP as acceptor"/>
    <property type="evidence" value="ECO:0007669"/>
    <property type="project" value="TreeGrafter"/>
</dbReference>
<name>A0A4P7MTY9_PYROR</name>
<dbReference type="Pfam" id="PF01370">
    <property type="entry name" value="Epimerase"/>
    <property type="match status" value="1"/>
</dbReference>
<dbReference type="SUPFAM" id="SSF51735">
    <property type="entry name" value="NAD(P)-binding Rossmann-fold domains"/>
    <property type="match status" value="1"/>
</dbReference>
<keyword evidence="1" id="KW-0560">Oxidoreductase</keyword>
<dbReference type="PANTHER" id="PTHR10366">
    <property type="entry name" value="NAD DEPENDENT EPIMERASE/DEHYDRATASE"/>
    <property type="match status" value="1"/>
</dbReference>
<reference evidence="4 5" key="1">
    <citation type="journal article" date="2019" name="Mol. Biol. Evol.">
        <title>Blast fungal genomes show frequent chromosomal changes, gene gains and losses, and effector gene turnover.</title>
        <authorList>
            <person name="Gomez Luciano L.B."/>
            <person name="Jason Tsai I."/>
            <person name="Chuma I."/>
            <person name="Tosa Y."/>
            <person name="Chen Y.H."/>
            <person name="Li J.Y."/>
            <person name="Li M.Y."/>
            <person name="Jade Lu M.Y."/>
            <person name="Nakayashiki H."/>
            <person name="Li W.H."/>
        </authorList>
    </citation>
    <scope>NUCLEOTIDE SEQUENCE [LARGE SCALE GENOMIC DNA]</scope>
    <source>
        <strain evidence="4">MZ5-1-6</strain>
    </source>
</reference>